<dbReference type="InterPro" id="IPR001594">
    <property type="entry name" value="Palmitoyltrfase_DHHC"/>
</dbReference>
<dbReference type="GO" id="GO:0019706">
    <property type="term" value="F:protein-cysteine S-palmitoyltransferase activity"/>
    <property type="evidence" value="ECO:0007669"/>
    <property type="project" value="UniProtKB-EC"/>
</dbReference>
<dbReference type="InterPro" id="IPR039859">
    <property type="entry name" value="PFA4/ZDH16/20/ERF2-like"/>
</dbReference>
<dbReference type="AlphaFoldDB" id="A0AAE1H158"/>
<comment type="catalytic activity">
    <reaction evidence="7">
        <text>L-cysteinyl-[protein] + hexadecanoyl-CoA = S-hexadecanoyl-L-cysteinyl-[protein] + CoA</text>
        <dbReference type="Rhea" id="RHEA:36683"/>
        <dbReference type="Rhea" id="RHEA-COMP:10131"/>
        <dbReference type="Rhea" id="RHEA-COMP:11032"/>
        <dbReference type="ChEBI" id="CHEBI:29950"/>
        <dbReference type="ChEBI" id="CHEBI:57287"/>
        <dbReference type="ChEBI" id="CHEBI:57379"/>
        <dbReference type="ChEBI" id="CHEBI:74151"/>
        <dbReference type="EC" id="2.3.1.225"/>
    </reaction>
</comment>
<evidence type="ECO:0000256" key="6">
    <source>
        <dbReference type="ARBA" id="ARBA00023315"/>
    </source>
</evidence>
<name>A0AAE1H158_9NEOP</name>
<organism evidence="9 10">
    <name type="scientific">Frankliniella fusca</name>
    <dbReference type="NCBI Taxonomy" id="407009"/>
    <lineage>
        <taxon>Eukaryota</taxon>
        <taxon>Metazoa</taxon>
        <taxon>Ecdysozoa</taxon>
        <taxon>Arthropoda</taxon>
        <taxon>Hexapoda</taxon>
        <taxon>Insecta</taxon>
        <taxon>Pterygota</taxon>
        <taxon>Neoptera</taxon>
        <taxon>Paraneoptera</taxon>
        <taxon>Thysanoptera</taxon>
        <taxon>Terebrantia</taxon>
        <taxon>Thripoidea</taxon>
        <taxon>Thripidae</taxon>
        <taxon>Frankliniella</taxon>
    </lineage>
</organism>
<gene>
    <name evidence="9" type="ORF">KUF71_021976</name>
</gene>
<evidence type="ECO:0000259" key="8">
    <source>
        <dbReference type="Pfam" id="PF01529"/>
    </source>
</evidence>
<dbReference type="Pfam" id="PF01529">
    <property type="entry name" value="DHHC"/>
    <property type="match status" value="1"/>
</dbReference>
<evidence type="ECO:0000256" key="2">
    <source>
        <dbReference type="ARBA" id="ARBA00022679"/>
    </source>
</evidence>
<protein>
    <recommendedName>
        <fullName evidence="7">Palmitoyltransferase</fullName>
        <ecNumber evidence="7">2.3.1.225</ecNumber>
    </recommendedName>
</protein>
<reference evidence="9" key="2">
    <citation type="journal article" date="2023" name="BMC Genomics">
        <title>Pest status, molecular evolution, and epigenetic factors derived from the genome assembly of Frankliniella fusca, a thysanopteran phytovirus vector.</title>
        <authorList>
            <person name="Catto M.A."/>
            <person name="Labadie P.E."/>
            <person name="Jacobson A.L."/>
            <person name="Kennedy G.G."/>
            <person name="Srinivasan R."/>
            <person name="Hunt B.G."/>
        </authorList>
    </citation>
    <scope>NUCLEOTIDE SEQUENCE</scope>
    <source>
        <strain evidence="9">PL_HMW_Pooled</strain>
    </source>
</reference>
<dbReference type="GO" id="GO:0016020">
    <property type="term" value="C:membrane"/>
    <property type="evidence" value="ECO:0007669"/>
    <property type="project" value="UniProtKB-SubCell"/>
</dbReference>
<evidence type="ECO:0000256" key="7">
    <source>
        <dbReference type="RuleBase" id="RU079119"/>
    </source>
</evidence>
<sequence>MPSPHERLMRRGGSWMWCVKTVKWFPVIFIVSVILWSYYAYVIQLCFCKCTKLCCSPSDASQYARLSTNLKAFVTVVSNIQRVVYIILYHTFLFFFLWSYFQTIFTPIGKVPSQFRLPASELDRLMQAESDEAKIHVVKRFAQNLPVSNRTASGAVRFCEICQHVKPDRAHHCSVCGDCVLKMDHHCPWVNNCVSFTNYKFFTLFLGYAFSYCMFIALTTLQFFIKFWKGELDGMTHFHILLLFFVSIMFALSLVSLFGYHLYLVMHNRTTLESFRPPVFPIGPDKNGFSLGRFNNFQEVFGDNKNLWLLPLYSSLGDGVVFPVRAQHQSNLYNSMGSTHNRSDEFKVVPLVPPQPLQDSVVQVV</sequence>
<comment type="domain">
    <text evidence="7">The DHHC domain is required for palmitoyltransferase activity.</text>
</comment>
<keyword evidence="4 7" id="KW-1133">Transmembrane helix</keyword>
<evidence type="ECO:0000256" key="4">
    <source>
        <dbReference type="ARBA" id="ARBA00022989"/>
    </source>
</evidence>
<evidence type="ECO:0000313" key="9">
    <source>
        <dbReference type="EMBL" id="KAK3912406.1"/>
    </source>
</evidence>
<keyword evidence="6 7" id="KW-0012">Acyltransferase</keyword>
<feature type="domain" description="Palmitoyltransferase DHHC" evidence="8">
    <location>
        <begin position="157"/>
        <end position="275"/>
    </location>
</feature>
<proteinExistence type="inferred from homology"/>
<reference evidence="9" key="1">
    <citation type="submission" date="2021-07" db="EMBL/GenBank/DDBJ databases">
        <authorList>
            <person name="Catto M.A."/>
            <person name="Jacobson A."/>
            <person name="Kennedy G."/>
            <person name="Labadie P."/>
            <person name="Hunt B.G."/>
            <person name="Srinivasan R."/>
        </authorList>
    </citation>
    <scope>NUCLEOTIDE SEQUENCE</scope>
    <source>
        <strain evidence="9">PL_HMW_Pooled</strain>
        <tissue evidence="9">Head</tissue>
    </source>
</reference>
<accession>A0AAE1H158</accession>
<evidence type="ECO:0000313" key="10">
    <source>
        <dbReference type="Proteomes" id="UP001219518"/>
    </source>
</evidence>
<comment type="caution">
    <text evidence="9">The sequence shown here is derived from an EMBL/GenBank/DDBJ whole genome shotgun (WGS) entry which is preliminary data.</text>
</comment>
<evidence type="ECO:0000256" key="1">
    <source>
        <dbReference type="ARBA" id="ARBA00004141"/>
    </source>
</evidence>
<dbReference type="PANTHER" id="PTHR12246">
    <property type="entry name" value="PALMITOYLTRANSFERASE ZDHHC16"/>
    <property type="match status" value="1"/>
</dbReference>
<feature type="transmembrane region" description="Helical" evidence="7">
    <location>
        <begin position="201"/>
        <end position="225"/>
    </location>
</feature>
<feature type="transmembrane region" description="Helical" evidence="7">
    <location>
        <begin position="237"/>
        <end position="260"/>
    </location>
</feature>
<evidence type="ECO:0000256" key="5">
    <source>
        <dbReference type="ARBA" id="ARBA00023136"/>
    </source>
</evidence>
<dbReference type="PROSITE" id="PS50216">
    <property type="entry name" value="DHHC"/>
    <property type="match status" value="1"/>
</dbReference>
<evidence type="ECO:0000256" key="3">
    <source>
        <dbReference type="ARBA" id="ARBA00022692"/>
    </source>
</evidence>
<feature type="transmembrane region" description="Helical" evidence="7">
    <location>
        <begin position="21"/>
        <end position="39"/>
    </location>
</feature>
<comment type="similarity">
    <text evidence="7">Belongs to the DHHC palmitoyltransferase family.</text>
</comment>
<dbReference type="Proteomes" id="UP001219518">
    <property type="component" value="Unassembled WGS sequence"/>
</dbReference>
<comment type="subcellular location">
    <subcellularLocation>
        <location evidence="1">Membrane</location>
        <topology evidence="1">Multi-pass membrane protein</topology>
    </subcellularLocation>
</comment>
<keyword evidence="3 7" id="KW-0812">Transmembrane</keyword>
<feature type="transmembrane region" description="Helical" evidence="7">
    <location>
        <begin position="83"/>
        <end position="101"/>
    </location>
</feature>
<keyword evidence="5 7" id="KW-0472">Membrane</keyword>
<dbReference type="EC" id="2.3.1.225" evidence="7"/>
<keyword evidence="2 7" id="KW-0808">Transferase</keyword>
<dbReference type="EMBL" id="JAHWGI010000293">
    <property type="protein sequence ID" value="KAK3912406.1"/>
    <property type="molecule type" value="Genomic_DNA"/>
</dbReference>
<keyword evidence="10" id="KW-1185">Reference proteome</keyword>